<evidence type="ECO:0000256" key="8">
    <source>
        <dbReference type="PIRSR" id="PIRSR000185-2"/>
    </source>
</evidence>
<keyword evidence="8" id="KW-0547">Nucleotide-binding</keyword>
<reference evidence="12 13" key="1">
    <citation type="journal article" date="2024" name="Nat. Commun.">
        <title>Phylogenomics reveals the evolutionary origins of lichenization in chlorophyte algae.</title>
        <authorList>
            <person name="Puginier C."/>
            <person name="Libourel C."/>
            <person name="Otte J."/>
            <person name="Skaloud P."/>
            <person name="Haon M."/>
            <person name="Grisel S."/>
            <person name="Petersen M."/>
            <person name="Berrin J.G."/>
            <person name="Delaux P.M."/>
            <person name="Dal Grande F."/>
            <person name="Keller J."/>
        </authorList>
    </citation>
    <scope>NUCLEOTIDE SEQUENCE [LARGE SCALE GENOMIC DNA]</scope>
    <source>
        <strain evidence="12 13">SAG 2036</strain>
    </source>
</reference>
<dbReference type="PANTHER" id="PTHR11606:SF24">
    <property type="entry name" value="NAD-SPECIFIC GLUTAMATE DEHYDROGENASE"/>
    <property type="match status" value="1"/>
</dbReference>
<dbReference type="InterPro" id="IPR006096">
    <property type="entry name" value="Glu/Leu/Phe/Val/Trp_DH_C"/>
</dbReference>
<evidence type="ECO:0000313" key="13">
    <source>
        <dbReference type="Proteomes" id="UP001465755"/>
    </source>
</evidence>
<evidence type="ECO:0000256" key="9">
    <source>
        <dbReference type="PIRSR" id="PIRSR000185-3"/>
    </source>
</evidence>
<feature type="binding site" evidence="8">
    <location>
        <position position="123"/>
    </location>
    <ligand>
        <name>substrate</name>
    </ligand>
</feature>
<dbReference type="InterPro" id="IPR033922">
    <property type="entry name" value="NAD_bind_Glu_DH"/>
</dbReference>
<evidence type="ECO:0000256" key="5">
    <source>
        <dbReference type="ARBA" id="ARBA00048577"/>
    </source>
</evidence>
<dbReference type="AlphaFoldDB" id="A0AAW1NJ39"/>
<accession>A0AAW1NJ39</accession>
<dbReference type="Pfam" id="PF00208">
    <property type="entry name" value="ELFV_dehydrog"/>
    <property type="match status" value="1"/>
</dbReference>
<gene>
    <name evidence="12" type="ORF">WJX73_005079</name>
</gene>
<dbReference type="PROSITE" id="PS00074">
    <property type="entry name" value="GLFV_DEHYDROGENASE"/>
    <property type="match status" value="1"/>
</dbReference>
<dbReference type="InterPro" id="IPR014362">
    <property type="entry name" value="Glu_DH"/>
</dbReference>
<sequence>MLRASARACSRRLHDALTINAPLILSSTQARHASGHSENTNTFIKEALRELEYPEKLQRLLLTPQREVLVELVITKDNGEIETFNAYRVQHDDSRGPFKGGLRYHPHVDLDDVRSLASLMTWKTAVMDIPFGGAKGGITVDPKALSERELEKLTRKLVQSIKDVIGPLMDIPAPDMNTDGRIMAWAFDEYSKHQGFSPGVVTGKPVHLHGSLGREAATGRGTVFATRELLKHTGNGTIAGKTIVVQGFGNVGAWAAEIFAEQGGKVIAVSDAEGAVHNESGLDIPALRRHLASGSKLSSFSEGTAIDKASILSLECDVLVPAAIGGVITEDNADSLQCRFVIEAANGPTTPGGDQKLRSRGIEVLPDIYTNGGGVTVSFFEWVQNLQNFRWEEEDVNRKLDRTMTEAFAAVWATSKEKRIPLRTAAFVKALERVTRAHIHRGFD</sequence>
<feature type="domain" description="Glutamate/phenylalanine/leucine/valine/L-tryptophan dehydrogenase C-terminal" evidence="11">
    <location>
        <begin position="211"/>
        <end position="442"/>
    </location>
</feature>
<evidence type="ECO:0000256" key="1">
    <source>
        <dbReference type="ARBA" id="ARBA00006382"/>
    </source>
</evidence>
<evidence type="ECO:0000256" key="4">
    <source>
        <dbReference type="ARBA" id="ARBA00047867"/>
    </source>
</evidence>
<dbReference type="PRINTS" id="PR00082">
    <property type="entry name" value="GLFDHDRGNASE"/>
</dbReference>
<dbReference type="GO" id="GO:0004352">
    <property type="term" value="F:glutamate dehydrogenase (NAD+) activity"/>
    <property type="evidence" value="ECO:0007669"/>
    <property type="project" value="TreeGrafter"/>
</dbReference>
<protein>
    <recommendedName>
        <fullName evidence="6">Glutamate dehydrogenase</fullName>
    </recommendedName>
</protein>
<dbReference type="InterPro" id="IPR036291">
    <property type="entry name" value="NAD(P)-bd_dom_sf"/>
</dbReference>
<dbReference type="Gene3D" id="3.40.50.720">
    <property type="entry name" value="NAD(P)-binding Rossmann-like Domain"/>
    <property type="match status" value="1"/>
</dbReference>
<proteinExistence type="inferred from homology"/>
<dbReference type="GO" id="GO:0006538">
    <property type="term" value="P:L-glutamate catabolic process"/>
    <property type="evidence" value="ECO:0007669"/>
    <property type="project" value="TreeGrafter"/>
</dbReference>
<keyword evidence="13" id="KW-1185">Reference proteome</keyword>
<dbReference type="FunFam" id="3.40.50.10860:FF:000003">
    <property type="entry name" value="Glutamate dehydrogenase"/>
    <property type="match status" value="1"/>
</dbReference>
<evidence type="ECO:0000313" key="12">
    <source>
        <dbReference type="EMBL" id="KAK9788162.1"/>
    </source>
</evidence>
<feature type="binding site" evidence="8">
    <location>
        <position position="99"/>
    </location>
    <ligand>
        <name>substrate</name>
    </ligand>
</feature>
<feature type="site" description="Important for catalysis" evidence="9">
    <location>
        <position position="175"/>
    </location>
</feature>
<evidence type="ECO:0000256" key="2">
    <source>
        <dbReference type="ARBA" id="ARBA00023002"/>
    </source>
</evidence>
<dbReference type="Gene3D" id="3.40.50.10860">
    <property type="entry name" value="Leucine Dehydrogenase, chain A, domain 1"/>
    <property type="match status" value="1"/>
</dbReference>
<organism evidence="12 13">
    <name type="scientific">Symbiochloris irregularis</name>
    <dbReference type="NCBI Taxonomy" id="706552"/>
    <lineage>
        <taxon>Eukaryota</taxon>
        <taxon>Viridiplantae</taxon>
        <taxon>Chlorophyta</taxon>
        <taxon>core chlorophytes</taxon>
        <taxon>Trebouxiophyceae</taxon>
        <taxon>Trebouxiales</taxon>
        <taxon>Trebouxiaceae</taxon>
        <taxon>Symbiochloris</taxon>
    </lineage>
</organism>
<comment type="catalytic activity">
    <reaction evidence="4">
        <text>L-glutamate + NAD(+) + H2O = 2-oxoglutarate + NH4(+) + NADH + H(+)</text>
        <dbReference type="Rhea" id="RHEA:15133"/>
        <dbReference type="ChEBI" id="CHEBI:15377"/>
        <dbReference type="ChEBI" id="CHEBI:15378"/>
        <dbReference type="ChEBI" id="CHEBI:16810"/>
        <dbReference type="ChEBI" id="CHEBI:28938"/>
        <dbReference type="ChEBI" id="CHEBI:29985"/>
        <dbReference type="ChEBI" id="CHEBI:57540"/>
        <dbReference type="ChEBI" id="CHEBI:57945"/>
        <dbReference type="EC" id="1.4.1.3"/>
    </reaction>
</comment>
<evidence type="ECO:0000256" key="7">
    <source>
        <dbReference type="PIRSR" id="PIRSR000185-1"/>
    </source>
</evidence>
<keyword evidence="3 8" id="KW-0520">NAD</keyword>
<dbReference type="SMART" id="SM00839">
    <property type="entry name" value="ELFV_dehydrog"/>
    <property type="match status" value="1"/>
</dbReference>
<dbReference type="EMBL" id="JALJOQ010000232">
    <property type="protein sequence ID" value="KAK9788162.1"/>
    <property type="molecule type" value="Genomic_DNA"/>
</dbReference>
<dbReference type="Proteomes" id="UP001465755">
    <property type="component" value="Unassembled WGS sequence"/>
</dbReference>
<dbReference type="CDD" id="cd01076">
    <property type="entry name" value="NAD_bind_1_Glu_DH"/>
    <property type="match status" value="1"/>
</dbReference>
<feature type="binding site" evidence="8">
    <location>
        <position position="378"/>
    </location>
    <ligand>
        <name>substrate</name>
    </ligand>
</feature>
<dbReference type="GO" id="GO:0005739">
    <property type="term" value="C:mitochondrion"/>
    <property type="evidence" value="ECO:0007669"/>
    <property type="project" value="TreeGrafter"/>
</dbReference>
<evidence type="ECO:0000259" key="11">
    <source>
        <dbReference type="SMART" id="SM00839"/>
    </source>
</evidence>
<evidence type="ECO:0000256" key="6">
    <source>
        <dbReference type="PIRNR" id="PIRNR000185"/>
    </source>
</evidence>
<evidence type="ECO:0000256" key="10">
    <source>
        <dbReference type="RuleBase" id="RU004417"/>
    </source>
</evidence>
<dbReference type="GO" id="GO:0000166">
    <property type="term" value="F:nucleotide binding"/>
    <property type="evidence" value="ECO:0007669"/>
    <property type="project" value="UniProtKB-KW"/>
</dbReference>
<keyword evidence="2 6" id="KW-0560">Oxidoreductase</keyword>
<comment type="similarity">
    <text evidence="1 6 10">Belongs to the Glu/Leu/Phe/Val dehydrogenases family.</text>
</comment>
<dbReference type="InterPro" id="IPR046346">
    <property type="entry name" value="Aminoacid_DH-like_N_sf"/>
</dbReference>
<evidence type="ECO:0000256" key="3">
    <source>
        <dbReference type="ARBA" id="ARBA00023027"/>
    </source>
</evidence>
<feature type="active site" description="Proton donor" evidence="7">
    <location>
        <position position="135"/>
    </location>
</feature>
<comment type="catalytic activity">
    <reaction evidence="5">
        <text>L-glutamate + NADP(+) + H2O = 2-oxoglutarate + NH4(+) + NADPH + H(+)</text>
        <dbReference type="Rhea" id="RHEA:11612"/>
        <dbReference type="ChEBI" id="CHEBI:15377"/>
        <dbReference type="ChEBI" id="CHEBI:15378"/>
        <dbReference type="ChEBI" id="CHEBI:16810"/>
        <dbReference type="ChEBI" id="CHEBI:28938"/>
        <dbReference type="ChEBI" id="CHEBI:29985"/>
        <dbReference type="ChEBI" id="CHEBI:57783"/>
        <dbReference type="ChEBI" id="CHEBI:58349"/>
        <dbReference type="EC" id="1.4.1.3"/>
    </reaction>
</comment>
<dbReference type="PIRSF" id="PIRSF000185">
    <property type="entry name" value="Glu_DH"/>
    <property type="match status" value="1"/>
</dbReference>
<dbReference type="InterPro" id="IPR006097">
    <property type="entry name" value="Glu/Leu/Phe/Val/Trp_DH_dimer"/>
</dbReference>
<comment type="caution">
    <text evidence="12">The sequence shown here is derived from an EMBL/GenBank/DDBJ whole genome shotgun (WGS) entry which is preliminary data.</text>
</comment>
<dbReference type="SUPFAM" id="SSF51735">
    <property type="entry name" value="NAD(P)-binding Rossmann-fold domains"/>
    <property type="match status" value="1"/>
</dbReference>
<dbReference type="Pfam" id="PF02812">
    <property type="entry name" value="ELFV_dehydrog_N"/>
    <property type="match status" value="1"/>
</dbReference>
<dbReference type="SUPFAM" id="SSF53223">
    <property type="entry name" value="Aminoacid dehydrogenase-like, N-terminal domain"/>
    <property type="match status" value="1"/>
</dbReference>
<name>A0AAW1NJ39_9CHLO</name>
<dbReference type="InterPro" id="IPR033524">
    <property type="entry name" value="Glu/Leu/Phe/Val_DH_AS"/>
</dbReference>
<feature type="binding site" evidence="8">
    <location>
        <position position="250"/>
    </location>
    <ligand>
        <name>NAD(+)</name>
        <dbReference type="ChEBI" id="CHEBI:57540"/>
    </ligand>
</feature>
<dbReference type="InterPro" id="IPR006095">
    <property type="entry name" value="Glu/Leu/Phe/Val/Trp_DH"/>
</dbReference>
<feature type="binding site" evidence="8">
    <location>
        <position position="218"/>
    </location>
    <ligand>
        <name>NAD(+)</name>
        <dbReference type="ChEBI" id="CHEBI:57540"/>
    </ligand>
</feature>
<dbReference type="PANTHER" id="PTHR11606">
    <property type="entry name" value="GLUTAMATE DEHYDROGENASE"/>
    <property type="match status" value="1"/>
</dbReference>